<comment type="caution">
    <text evidence="7">The sequence shown here is derived from an EMBL/GenBank/DDBJ whole genome shotgun (WGS) entry which is preliminary data.</text>
</comment>
<dbReference type="InterPro" id="IPR005290">
    <property type="entry name" value="Ribosomal_uS15_bac-type"/>
</dbReference>
<dbReference type="GO" id="GO:0006412">
    <property type="term" value="P:translation"/>
    <property type="evidence" value="ECO:0007669"/>
    <property type="project" value="UniProtKB-UniRule"/>
</dbReference>
<proteinExistence type="inferred from homology"/>
<dbReference type="InterPro" id="IPR009068">
    <property type="entry name" value="uS15_NS1_RNA-bd_sf"/>
</dbReference>
<dbReference type="EMBL" id="LJNI01000016">
    <property type="protein sequence ID" value="KPJ74086.1"/>
    <property type="molecule type" value="Genomic_DNA"/>
</dbReference>
<name>A0A0S7YHF8_UNCT6</name>
<evidence type="ECO:0000313" key="8">
    <source>
        <dbReference type="Proteomes" id="UP000051012"/>
    </source>
</evidence>
<dbReference type="SMART" id="SM01387">
    <property type="entry name" value="Ribosomal_S15"/>
    <property type="match status" value="1"/>
</dbReference>
<dbReference type="GO" id="GO:0019843">
    <property type="term" value="F:rRNA binding"/>
    <property type="evidence" value="ECO:0007669"/>
    <property type="project" value="UniProtKB-UniRule"/>
</dbReference>
<evidence type="ECO:0000256" key="2">
    <source>
        <dbReference type="ARBA" id="ARBA00023274"/>
    </source>
</evidence>
<dbReference type="AlphaFoldDB" id="A0A0S7YHF8"/>
<dbReference type="Gene3D" id="6.10.250.3130">
    <property type="match status" value="1"/>
</dbReference>
<evidence type="ECO:0000256" key="3">
    <source>
        <dbReference type="ARBA" id="ARBA00064542"/>
    </source>
</evidence>
<dbReference type="PATRIC" id="fig|1703772.3.peg.711"/>
<dbReference type="CDD" id="cd00353">
    <property type="entry name" value="Ribosomal_S15p_S13e"/>
    <property type="match status" value="1"/>
</dbReference>
<dbReference type="SUPFAM" id="SSF47060">
    <property type="entry name" value="S15/NS1 RNA-binding domain"/>
    <property type="match status" value="1"/>
</dbReference>
<feature type="compositionally biased region" description="Basic and acidic residues" evidence="6">
    <location>
        <begin position="1"/>
        <end position="23"/>
    </location>
</feature>
<evidence type="ECO:0000256" key="1">
    <source>
        <dbReference type="ARBA" id="ARBA00022980"/>
    </source>
</evidence>
<dbReference type="Pfam" id="PF00312">
    <property type="entry name" value="Ribosomal_S15"/>
    <property type="match status" value="1"/>
</dbReference>
<dbReference type="PANTHER" id="PTHR23321">
    <property type="entry name" value="RIBOSOMAL PROTEIN S15, BACTERIAL AND ORGANELLAR"/>
    <property type="match status" value="1"/>
</dbReference>
<comment type="subunit">
    <text evidence="3 4">Part of the 30S ribosomal subunit. Forms a bridge to the 50S subunit in the 70S ribosome, contacting the 23S rRNA.</text>
</comment>
<dbReference type="PANTHER" id="PTHR23321:SF26">
    <property type="entry name" value="SMALL RIBOSOMAL SUBUNIT PROTEIN US15M"/>
    <property type="match status" value="1"/>
</dbReference>
<evidence type="ECO:0000313" key="7">
    <source>
        <dbReference type="EMBL" id="KPJ74086.1"/>
    </source>
</evidence>
<evidence type="ECO:0000256" key="5">
    <source>
        <dbReference type="RuleBase" id="RU003919"/>
    </source>
</evidence>
<dbReference type="InterPro" id="IPR000589">
    <property type="entry name" value="Ribosomal_uS15"/>
</dbReference>
<keyword evidence="1 4" id="KW-0689">Ribosomal protein</keyword>
<keyword evidence="4" id="KW-0694">RNA-binding</keyword>
<dbReference type="GO" id="GO:0022627">
    <property type="term" value="C:cytosolic small ribosomal subunit"/>
    <property type="evidence" value="ECO:0007669"/>
    <property type="project" value="TreeGrafter"/>
</dbReference>
<organism evidence="7 8">
    <name type="scientific">candidate division TA06 bacterium DG_78</name>
    <dbReference type="NCBI Taxonomy" id="1703772"/>
    <lineage>
        <taxon>Bacteria</taxon>
        <taxon>Bacteria division TA06</taxon>
    </lineage>
</organism>
<dbReference type="HAMAP" id="MF_01343_B">
    <property type="entry name" value="Ribosomal_uS15_B"/>
    <property type="match status" value="1"/>
</dbReference>
<evidence type="ECO:0000256" key="4">
    <source>
        <dbReference type="HAMAP-Rule" id="MF_01343"/>
    </source>
</evidence>
<dbReference type="GO" id="GO:0003735">
    <property type="term" value="F:structural constituent of ribosome"/>
    <property type="evidence" value="ECO:0007669"/>
    <property type="project" value="InterPro"/>
</dbReference>
<evidence type="ECO:0000256" key="6">
    <source>
        <dbReference type="SAM" id="MobiDB-lite"/>
    </source>
</evidence>
<dbReference type="NCBIfam" id="TIGR00952">
    <property type="entry name" value="S15_bact"/>
    <property type="match status" value="1"/>
</dbReference>
<comment type="similarity">
    <text evidence="4 5">Belongs to the universal ribosomal protein uS15 family.</text>
</comment>
<comment type="function">
    <text evidence="4">One of the primary rRNA binding proteins, it binds directly to 16S rRNA where it helps nucleate assembly of the platform of the 30S subunit by binding and bridging several RNA helices of the 16S rRNA.</text>
</comment>
<dbReference type="Gene3D" id="1.10.287.10">
    <property type="entry name" value="S15/NS1, RNA-binding"/>
    <property type="match status" value="1"/>
</dbReference>
<dbReference type="FunFam" id="1.10.287.10:FF:000002">
    <property type="entry name" value="30S ribosomal protein S15"/>
    <property type="match status" value="1"/>
</dbReference>
<sequence length="89" mass="10505">MALPKEKKQDIIEAHKQHHKDTGSPEVQIAILTERIKNLTEHLKQFPKDKHSRRGLIKMVNDRRSHLNYLMKKDTARYLKIIDALKLRG</sequence>
<gene>
    <name evidence="4" type="primary">rpsO</name>
    <name evidence="7" type="ORF">AMJ52_02015</name>
</gene>
<comment type="function">
    <text evidence="4">Forms an intersubunit bridge (bridge B4) with the 23S rRNA of the 50S subunit in the ribosome.</text>
</comment>
<reference evidence="7 8" key="1">
    <citation type="journal article" date="2015" name="Microbiome">
        <title>Genomic resolution of linkages in carbon, nitrogen, and sulfur cycling among widespread estuary sediment bacteria.</title>
        <authorList>
            <person name="Baker B.J."/>
            <person name="Lazar C.S."/>
            <person name="Teske A.P."/>
            <person name="Dick G.J."/>
        </authorList>
    </citation>
    <scope>NUCLEOTIDE SEQUENCE [LARGE SCALE GENOMIC DNA]</scope>
    <source>
        <strain evidence="7">DG_78</strain>
    </source>
</reference>
<keyword evidence="2 4" id="KW-0687">Ribonucleoprotein</keyword>
<protein>
    <recommendedName>
        <fullName evidence="4">Small ribosomal subunit protein uS15</fullName>
    </recommendedName>
</protein>
<keyword evidence="4" id="KW-0699">rRNA-binding</keyword>
<feature type="region of interest" description="Disordered" evidence="6">
    <location>
        <begin position="1"/>
        <end position="25"/>
    </location>
</feature>
<accession>A0A0S7YHF8</accession>
<dbReference type="Proteomes" id="UP000051012">
    <property type="component" value="Unassembled WGS sequence"/>
</dbReference>